<dbReference type="PANTHER" id="PTHR46082">
    <property type="entry name" value="ATP/GTP-BINDING PROTEIN-RELATED"/>
    <property type="match status" value="1"/>
</dbReference>
<dbReference type="SUPFAM" id="SSF48452">
    <property type="entry name" value="TPR-like"/>
    <property type="match status" value="2"/>
</dbReference>
<dbReference type="InterPro" id="IPR053137">
    <property type="entry name" value="NLR-like"/>
</dbReference>
<reference evidence="2" key="1">
    <citation type="journal article" date="2014" name="Int. J. Syst. Evol. Microbiol.">
        <title>Complete genome sequence of Corynebacterium casei LMG S-19264T (=DSM 44701T), isolated from a smear-ripened cheese.</title>
        <authorList>
            <consortium name="US DOE Joint Genome Institute (JGI-PGF)"/>
            <person name="Walter F."/>
            <person name="Albersmeier A."/>
            <person name="Kalinowski J."/>
            <person name="Ruckert C."/>
        </authorList>
    </citation>
    <scope>NUCLEOTIDE SEQUENCE</scope>
    <source>
        <strain evidence="2">JCM 4714</strain>
    </source>
</reference>
<dbReference type="Proteomes" id="UP000655443">
    <property type="component" value="Unassembled WGS sequence"/>
</dbReference>
<proteinExistence type="predicted"/>
<dbReference type="PANTHER" id="PTHR46082:SF6">
    <property type="entry name" value="AAA+ ATPASE DOMAIN-CONTAINING PROTEIN-RELATED"/>
    <property type="match status" value="1"/>
</dbReference>
<feature type="region of interest" description="Disordered" evidence="1">
    <location>
        <begin position="37"/>
        <end position="67"/>
    </location>
</feature>
<dbReference type="InterPro" id="IPR027417">
    <property type="entry name" value="P-loop_NTPase"/>
</dbReference>
<gene>
    <name evidence="2" type="ORF">GCM10010339_28350</name>
</gene>
<protein>
    <submittedName>
        <fullName evidence="2">ATP/GTP-binding protein</fullName>
    </submittedName>
</protein>
<dbReference type="InterPro" id="IPR011990">
    <property type="entry name" value="TPR-like_helical_dom_sf"/>
</dbReference>
<organism evidence="2 3">
    <name type="scientific">Streptomyces alanosinicus</name>
    <dbReference type="NCBI Taxonomy" id="68171"/>
    <lineage>
        <taxon>Bacteria</taxon>
        <taxon>Bacillati</taxon>
        <taxon>Actinomycetota</taxon>
        <taxon>Actinomycetes</taxon>
        <taxon>Kitasatosporales</taxon>
        <taxon>Streptomycetaceae</taxon>
        <taxon>Streptomyces</taxon>
    </lineage>
</organism>
<evidence type="ECO:0000313" key="2">
    <source>
        <dbReference type="EMBL" id="GHE02961.1"/>
    </source>
</evidence>
<accession>A0A919D2J1</accession>
<dbReference type="SUPFAM" id="SSF52540">
    <property type="entry name" value="P-loop containing nucleoside triphosphate hydrolases"/>
    <property type="match status" value="1"/>
</dbReference>
<dbReference type="RefSeq" id="WP_189952151.1">
    <property type="nucleotide sequence ID" value="NZ_BMVG01000005.1"/>
</dbReference>
<evidence type="ECO:0000256" key="1">
    <source>
        <dbReference type="SAM" id="MobiDB-lite"/>
    </source>
</evidence>
<reference evidence="2" key="2">
    <citation type="submission" date="2020-09" db="EMBL/GenBank/DDBJ databases">
        <authorList>
            <person name="Sun Q."/>
            <person name="Ohkuma M."/>
        </authorList>
    </citation>
    <scope>NUCLEOTIDE SEQUENCE</scope>
    <source>
        <strain evidence="2">JCM 4714</strain>
    </source>
</reference>
<feature type="compositionally biased region" description="Basic and acidic residues" evidence="1">
    <location>
        <begin position="37"/>
        <end position="49"/>
    </location>
</feature>
<comment type="caution">
    <text evidence="2">The sequence shown here is derived from an EMBL/GenBank/DDBJ whole genome shotgun (WGS) entry which is preliminary data.</text>
</comment>
<sequence>MPDPADGEVVLRDHARWNSASRDQYIVEIGQYVVHHDARPDSTRSDRSGPDSVRVPLAARSPSPLRDRHELRRDVLHAVGHPGDSPEAFVFHGTAGSGKTALAQDVFDEAVTRGVVGLWVNAATEVAFRAGMLAVALDRGADPGQVEAARAGRRPAADLVWQRLQSSAEPWLLVLDNADDPSVFGDGVWLRRSRRGTVLVTTRHGSAPPWQDAERRRLDVLGLDDAVHVLRDLNVTGYDQAALERLANGLGCHPLALTLAGTYLGQRLLDPVTVDEFLQRLRDDPNGTLDEAADPDERDLRRLISSTWQISLDTLADRGIPEATTLMWLLSCYAPDPLPLGLLHAQRLELTGLARTEPPLPTRRADSALQGLMSQSMVAGLKVPGDVGRPAVPSVQAHALLLDTVAARIPLDQREGILAAAARLLDDLLHDGEAEDTYLDPQTLRLFTPHTLSLLHRTATAHSAAVPKALDLVRYLRDQNRERGDYAPAHLLADAAVRVSPSVSAATEAELLDDRYELACTLADLGRYAESVEKHREVLHAREARLGPDHVQTLASAHALGLALYGLGEWAEDERQLRRAVEGRTRVLGPADPDTIMSTACLAEAIGEQQRWDEAEALARTNLATSETAHGPTSPYTLAARHTLAWALYQLGRLDEAEALASATLTEREQSLGSTHPRTLVVRDLLAGILRGQERWAEAEAAARSVLTIREEVLGPDHPHTLAMRTELIRILTGAGDLTAARPLAVLNREACIRVLGDEHPDTHACRQACLDVFGPIPHDDETPETGHDKDVQR</sequence>
<dbReference type="Gene3D" id="1.25.40.10">
    <property type="entry name" value="Tetratricopeptide repeat domain"/>
    <property type="match status" value="2"/>
</dbReference>
<dbReference type="Gene3D" id="3.40.50.300">
    <property type="entry name" value="P-loop containing nucleotide triphosphate hydrolases"/>
    <property type="match status" value="1"/>
</dbReference>
<dbReference type="EMBL" id="BMVG01000005">
    <property type="protein sequence ID" value="GHE02961.1"/>
    <property type="molecule type" value="Genomic_DNA"/>
</dbReference>
<keyword evidence="3" id="KW-1185">Reference proteome</keyword>
<dbReference type="AlphaFoldDB" id="A0A919D2J1"/>
<dbReference type="Pfam" id="PF13424">
    <property type="entry name" value="TPR_12"/>
    <property type="match status" value="1"/>
</dbReference>
<name>A0A919D2J1_9ACTN</name>
<evidence type="ECO:0000313" key="3">
    <source>
        <dbReference type="Proteomes" id="UP000655443"/>
    </source>
</evidence>
<dbReference type="Pfam" id="PF13374">
    <property type="entry name" value="TPR_10"/>
    <property type="match status" value="3"/>
</dbReference>